<organism evidence="1 2">
    <name type="scientific">Phlyctema vagabunda</name>
    <dbReference type="NCBI Taxonomy" id="108571"/>
    <lineage>
        <taxon>Eukaryota</taxon>
        <taxon>Fungi</taxon>
        <taxon>Dikarya</taxon>
        <taxon>Ascomycota</taxon>
        <taxon>Pezizomycotina</taxon>
        <taxon>Leotiomycetes</taxon>
        <taxon>Helotiales</taxon>
        <taxon>Dermateaceae</taxon>
        <taxon>Phlyctema</taxon>
    </lineage>
</organism>
<dbReference type="EMBL" id="JBFCZG010000010">
    <property type="protein sequence ID" value="KAL3418007.1"/>
    <property type="molecule type" value="Genomic_DNA"/>
</dbReference>
<evidence type="ECO:0000313" key="2">
    <source>
        <dbReference type="Proteomes" id="UP001629113"/>
    </source>
</evidence>
<dbReference type="Proteomes" id="UP001629113">
    <property type="component" value="Unassembled WGS sequence"/>
</dbReference>
<protein>
    <submittedName>
        <fullName evidence="1">Uncharacterized protein</fullName>
    </submittedName>
</protein>
<sequence>MNTLNTNIRGSLLSGVQETTLTLANLNFDFSLYKVEAPTEYQALGKALSKQRREAVETGSEHIFARKLGALFAQSLPATPNLIRAYGLRSSEIAELPAVNPQGSRADDMFQDWMGADATSIWAAATSGPGAIAMHLLACMLARSWSAAEATAIWDEIIKARKQELSNMDPMEPLNLATVSAAQIDISREQMSNWDASARAWLSVADAAKFREQTQLMLLLKNFPLPVNQNVMVYSSVMEAWRSAMSTIDKIIGGMPHSIQDGAVLLGLASWHLYPDMYVLKASHPEVLLKDPLVSPNGIVTLGISSRSPDSEDGVYWSLPLAYLRYYGDPVSATSTIGESTTRLNLSDFFMVILGAVLSGWGKYGDDLQQALKLVVALSEFLLTSLPAGPKEPVSWLQLLVKASREYFRSNGSHRVYLESLISRGRRRHRNFLAEPSESPLPIFGMSHTQYLLPLIDDVEKRVSTLRFLAKSLNLRPGSLLIRYRRPAKVVFRDSSHLFEHFQNAFSSPDKGPEKPYEWCFATALKVNHTLGRGSKSPTRI</sequence>
<evidence type="ECO:0000313" key="1">
    <source>
        <dbReference type="EMBL" id="KAL3418007.1"/>
    </source>
</evidence>
<accession>A0ABR4P3W2</accession>
<proteinExistence type="predicted"/>
<reference evidence="1 2" key="1">
    <citation type="submission" date="2024-06" db="EMBL/GenBank/DDBJ databases">
        <title>Complete genome of Phlyctema vagabunda strain 19-DSS-EL-015.</title>
        <authorList>
            <person name="Fiorenzani C."/>
        </authorList>
    </citation>
    <scope>NUCLEOTIDE SEQUENCE [LARGE SCALE GENOMIC DNA]</scope>
    <source>
        <strain evidence="1 2">19-DSS-EL-015</strain>
    </source>
</reference>
<keyword evidence="2" id="KW-1185">Reference proteome</keyword>
<comment type="caution">
    <text evidence="1">The sequence shown here is derived from an EMBL/GenBank/DDBJ whole genome shotgun (WGS) entry which is preliminary data.</text>
</comment>
<name>A0ABR4P3W2_9HELO</name>
<gene>
    <name evidence="1" type="ORF">PVAG01_11017</name>
</gene>